<sequence length="1134" mass="127785">MHSMLLSASRAKPEVRLGYALSSFEEGLSNDKRSAFRRFRHEAAHSTPTLEDVGRVVAEFDQRPGKPYGSRFVNVLKTVQQFAVFGDVIVGGGGNIVPSAVWGCLRLTLSFVTNLAACREKVSELFMEIGQTAPRHKQLALLYPSSKRLQSDLIEYFIIIVELCHHLFQSESLLGQIKSRLKLALVDPELKNIKDQLDKWANSIDREISFLIAQRVEDEARENSNFRSLWTHVSESEKKRKRMKARLAWLGMCSEYDYERERKRIRKQGNTTFFLQEAAYENWKNRNGSTTLMCRGILGSGKSVLMANMVDDLVLSQSEDNYSVAYFFISDDAESMKARTIFGCLARQILDAIPHMNWTELLSIRSRNLEVDDIASILCTVFPNGRRIFVILDGLDQCPRGERLILLDHLQSLRTRLELRVCGSLRLEANFQPESDFLRLQPEFVLEMPTVNPEIGSFVEAELQMLLQAGDLAVGNPGLLEEIRDCLVDGANGMFLWVVLQLQAICLERSDKAIRQALQDIPRSLPATFDQILTKSQKSGPQYQMSILKILTSTYRPLTTEELREALSIVPGNTCWSEDSLINDVNKVLACCGSLIVVDEEEHAVHFVHPSVRQFLLGEMKDSSALEQWQFTAHDAHGHMAGVTVTYLGIYETTKQMAHHEESSNSHVNHATQPVVLPHPSQNITLIAAQSGTVSKRFVKAVSKMYSMKHRISETVVDITNVVADMDAPDIVDYQSSRTGRFLEYAKSHWLQHSVAISEDDNGVFTLWKRLVQRPEFDQSLDWSDVGSSIISEIKAPRALLWAILHSHHALLDLELGKHRDRLRLLANCLQGLSNMPPQPALDRKMATRLLGASLLLRGRGAMTKRLLDMEPDLSYGNYTSLYVAVLSNNLPVIRRLVSQIKSTDVIRDLPFPLVEIAVSRGHVRAVYFLVKHGADVNKYTNSPPLAIALARIASHNGSDPCYLRIAYILLKAGADVKHCRRQHLAPAVLAFRDQVNVRFFNSVAYIKPTAADMAFLYLRRFIVGKWIWILVLVSFVAHYATGTLTIEGFSLSKLRLLLSYVLLLCLPIMYYRQPQLRSRIAVLFIQCPLAALGFLGLGLPIVQDQSLLDAAVCLFLCTGFGWIIWILVATGVW</sequence>
<organism evidence="5 6">
    <name type="scientific">Bombardia bombarda</name>
    <dbReference type="NCBI Taxonomy" id="252184"/>
    <lineage>
        <taxon>Eukaryota</taxon>
        <taxon>Fungi</taxon>
        <taxon>Dikarya</taxon>
        <taxon>Ascomycota</taxon>
        <taxon>Pezizomycotina</taxon>
        <taxon>Sordariomycetes</taxon>
        <taxon>Sordariomycetidae</taxon>
        <taxon>Sordariales</taxon>
        <taxon>Lasiosphaeriaceae</taxon>
        <taxon>Bombardia</taxon>
    </lineage>
</organism>
<dbReference type="InterPro" id="IPR002110">
    <property type="entry name" value="Ankyrin_rpt"/>
</dbReference>
<dbReference type="EMBL" id="JAULSR010000004">
    <property type="protein sequence ID" value="KAK0621668.1"/>
    <property type="molecule type" value="Genomic_DNA"/>
</dbReference>
<accession>A0AA40C278</accession>
<proteinExistence type="predicted"/>
<dbReference type="SMART" id="SM00248">
    <property type="entry name" value="ANK"/>
    <property type="match status" value="3"/>
</dbReference>
<dbReference type="Gene3D" id="1.25.40.20">
    <property type="entry name" value="Ankyrin repeat-containing domain"/>
    <property type="match status" value="1"/>
</dbReference>
<keyword evidence="1" id="KW-0677">Repeat</keyword>
<comment type="caution">
    <text evidence="5">The sequence shown here is derived from an EMBL/GenBank/DDBJ whole genome shotgun (WGS) entry which is preliminary data.</text>
</comment>
<evidence type="ECO:0008006" key="7">
    <source>
        <dbReference type="Google" id="ProtNLM"/>
    </source>
</evidence>
<dbReference type="PANTHER" id="PTHR10039:SF10">
    <property type="entry name" value="NACHT DOMAIN-CONTAINING PROTEIN"/>
    <property type="match status" value="1"/>
</dbReference>
<protein>
    <recommendedName>
        <fullName evidence="7">NACHT domain-containing protein</fullName>
    </recommendedName>
</protein>
<dbReference type="InterPro" id="IPR027417">
    <property type="entry name" value="P-loop_NTPase"/>
</dbReference>
<dbReference type="Pfam" id="PF24883">
    <property type="entry name" value="NPHP3_N"/>
    <property type="match status" value="1"/>
</dbReference>
<evidence type="ECO:0000259" key="3">
    <source>
        <dbReference type="Pfam" id="PF22939"/>
    </source>
</evidence>
<dbReference type="Gene3D" id="3.40.50.300">
    <property type="entry name" value="P-loop containing nucleotide triphosphate hydrolases"/>
    <property type="match status" value="1"/>
</dbReference>
<feature type="domain" description="Nephrocystin 3-like N-terminal" evidence="4">
    <location>
        <begin position="273"/>
        <end position="420"/>
    </location>
</feature>
<feature type="transmembrane region" description="Helical" evidence="2">
    <location>
        <begin position="1027"/>
        <end position="1047"/>
    </location>
</feature>
<evidence type="ECO:0000259" key="4">
    <source>
        <dbReference type="Pfam" id="PF24883"/>
    </source>
</evidence>
<dbReference type="SUPFAM" id="SSF52540">
    <property type="entry name" value="P-loop containing nucleoside triphosphate hydrolases"/>
    <property type="match status" value="1"/>
</dbReference>
<feature type="domain" description="GPI inositol-deacylase winged helix" evidence="3">
    <location>
        <begin position="544"/>
        <end position="623"/>
    </location>
</feature>
<dbReference type="SUPFAM" id="SSF48403">
    <property type="entry name" value="Ankyrin repeat"/>
    <property type="match status" value="1"/>
</dbReference>
<reference evidence="5" key="1">
    <citation type="submission" date="2023-06" db="EMBL/GenBank/DDBJ databases">
        <title>Genome-scale phylogeny and comparative genomics of the fungal order Sordariales.</title>
        <authorList>
            <consortium name="Lawrence Berkeley National Laboratory"/>
            <person name="Hensen N."/>
            <person name="Bonometti L."/>
            <person name="Westerberg I."/>
            <person name="Brannstrom I.O."/>
            <person name="Guillou S."/>
            <person name="Cros-Aarteil S."/>
            <person name="Calhoun S."/>
            <person name="Haridas S."/>
            <person name="Kuo A."/>
            <person name="Mondo S."/>
            <person name="Pangilinan J."/>
            <person name="Riley R."/>
            <person name="LaButti K."/>
            <person name="Andreopoulos B."/>
            <person name="Lipzen A."/>
            <person name="Chen C."/>
            <person name="Yanf M."/>
            <person name="Daum C."/>
            <person name="Ng V."/>
            <person name="Clum A."/>
            <person name="Steindorff A."/>
            <person name="Ohm R."/>
            <person name="Martin F."/>
            <person name="Silar P."/>
            <person name="Natvig D."/>
            <person name="Lalanne C."/>
            <person name="Gautier V."/>
            <person name="Ament-velasquez S.L."/>
            <person name="Kruys A."/>
            <person name="Hutchinson M.I."/>
            <person name="Powell A.J."/>
            <person name="Barry K."/>
            <person name="Miller A.N."/>
            <person name="Grigoriev I.V."/>
            <person name="Debuchy R."/>
            <person name="Gladieux P."/>
            <person name="Thoren M.H."/>
            <person name="Johannesson H."/>
        </authorList>
    </citation>
    <scope>NUCLEOTIDE SEQUENCE</scope>
    <source>
        <strain evidence="5">SMH3391-2</strain>
    </source>
</reference>
<keyword evidence="2" id="KW-0812">Transmembrane</keyword>
<dbReference type="PANTHER" id="PTHR10039">
    <property type="entry name" value="AMELOGENIN"/>
    <property type="match status" value="1"/>
</dbReference>
<dbReference type="InterPro" id="IPR054471">
    <property type="entry name" value="GPIID_WHD"/>
</dbReference>
<dbReference type="Proteomes" id="UP001174934">
    <property type="component" value="Unassembled WGS sequence"/>
</dbReference>
<name>A0AA40C278_9PEZI</name>
<keyword evidence="2" id="KW-1133">Transmembrane helix</keyword>
<evidence type="ECO:0000313" key="5">
    <source>
        <dbReference type="EMBL" id="KAK0621668.1"/>
    </source>
</evidence>
<keyword evidence="2" id="KW-0472">Membrane</keyword>
<feature type="transmembrane region" description="Helical" evidence="2">
    <location>
        <begin position="1053"/>
        <end position="1072"/>
    </location>
</feature>
<dbReference type="Pfam" id="PF00023">
    <property type="entry name" value="Ank"/>
    <property type="match status" value="1"/>
</dbReference>
<feature type="transmembrane region" description="Helical" evidence="2">
    <location>
        <begin position="1108"/>
        <end position="1129"/>
    </location>
</feature>
<evidence type="ECO:0000256" key="2">
    <source>
        <dbReference type="SAM" id="Phobius"/>
    </source>
</evidence>
<dbReference type="Pfam" id="PF22939">
    <property type="entry name" value="WHD_GPIID"/>
    <property type="match status" value="1"/>
</dbReference>
<evidence type="ECO:0000313" key="6">
    <source>
        <dbReference type="Proteomes" id="UP001174934"/>
    </source>
</evidence>
<dbReference type="InterPro" id="IPR056884">
    <property type="entry name" value="NPHP3-like_N"/>
</dbReference>
<evidence type="ECO:0000256" key="1">
    <source>
        <dbReference type="ARBA" id="ARBA00022737"/>
    </source>
</evidence>
<keyword evidence="6" id="KW-1185">Reference proteome</keyword>
<feature type="transmembrane region" description="Helical" evidence="2">
    <location>
        <begin position="1081"/>
        <end position="1102"/>
    </location>
</feature>
<dbReference type="AlphaFoldDB" id="A0AA40C278"/>
<gene>
    <name evidence="5" type="ORF">B0T17DRAFT_299547</name>
</gene>
<dbReference type="InterPro" id="IPR036770">
    <property type="entry name" value="Ankyrin_rpt-contain_sf"/>
</dbReference>